<dbReference type="PANTHER" id="PTHR34979:SF1">
    <property type="entry name" value="INNER MEMBRANE PROTEIN YGAZ"/>
    <property type="match status" value="1"/>
</dbReference>
<dbReference type="PANTHER" id="PTHR34979">
    <property type="entry name" value="INNER MEMBRANE PROTEIN YGAZ"/>
    <property type="match status" value="1"/>
</dbReference>
<organism evidence="10 11">
    <name type="scientific">Corynebacterium cystitidis DSM 20524</name>
    <dbReference type="NCBI Taxonomy" id="1121357"/>
    <lineage>
        <taxon>Bacteria</taxon>
        <taxon>Bacillati</taxon>
        <taxon>Actinomycetota</taxon>
        <taxon>Actinomycetes</taxon>
        <taxon>Mycobacteriales</taxon>
        <taxon>Corynebacteriaceae</taxon>
        <taxon>Corynebacterium</taxon>
    </lineage>
</organism>
<evidence type="ECO:0000256" key="1">
    <source>
        <dbReference type="ARBA" id="ARBA00004651"/>
    </source>
</evidence>
<evidence type="ECO:0000256" key="9">
    <source>
        <dbReference type="SAM" id="Phobius"/>
    </source>
</evidence>
<dbReference type="Proteomes" id="UP000198929">
    <property type="component" value="Unassembled WGS sequence"/>
</dbReference>
<dbReference type="GO" id="GO:0005886">
    <property type="term" value="C:plasma membrane"/>
    <property type="evidence" value="ECO:0007669"/>
    <property type="project" value="UniProtKB-SubCell"/>
</dbReference>
<evidence type="ECO:0000256" key="2">
    <source>
        <dbReference type="ARBA" id="ARBA00010735"/>
    </source>
</evidence>
<feature type="transmembrane region" description="Helical" evidence="9">
    <location>
        <begin position="58"/>
        <end position="79"/>
    </location>
</feature>
<evidence type="ECO:0000256" key="5">
    <source>
        <dbReference type="ARBA" id="ARBA00022692"/>
    </source>
</evidence>
<feature type="compositionally biased region" description="Polar residues" evidence="8">
    <location>
        <begin position="1"/>
        <end position="10"/>
    </location>
</feature>
<sequence length="281" mass="30060">MNVSRETSPGHSGGPGAEQPGDTLHEIKEGIRETWAVGLGLIPLGLAFGLLMTQTGFAWWWTPIFSIAIFAGSMEFLAISMVTSGVGPLSAAFTGFMVNFRHIFYGLTFPLHKVKSVPGKAYSAYALIDEAYAIVSARDPRTPLTGTRILTIQILLHLLWLIPGIVGALVGEIIPPELQGMDFALTALFVVLGWEAFKNNRDYSLPVIAAVLAILVGLVAPGSIMMVALSAYFLILIARYISPRLDDVLTWRRTGDTTAGTPGDTTAGTPGDTTAPTTKEV</sequence>
<gene>
    <name evidence="10" type="ORF">SAMN05661109_01810</name>
</gene>
<feature type="transmembrane region" description="Helical" evidence="9">
    <location>
        <begin position="178"/>
        <end position="197"/>
    </location>
</feature>
<keyword evidence="6 9" id="KW-1133">Transmembrane helix</keyword>
<keyword evidence="11" id="KW-1185">Reference proteome</keyword>
<evidence type="ECO:0000256" key="3">
    <source>
        <dbReference type="ARBA" id="ARBA00022448"/>
    </source>
</evidence>
<dbReference type="GO" id="GO:1903785">
    <property type="term" value="P:L-valine transmembrane transport"/>
    <property type="evidence" value="ECO:0007669"/>
    <property type="project" value="TreeGrafter"/>
</dbReference>
<evidence type="ECO:0000256" key="6">
    <source>
        <dbReference type="ARBA" id="ARBA00022989"/>
    </source>
</evidence>
<dbReference type="STRING" id="1121357.SAMN05661109_01810"/>
<dbReference type="EMBL" id="FOGQ01000008">
    <property type="protein sequence ID" value="SES09145.1"/>
    <property type="molecule type" value="Genomic_DNA"/>
</dbReference>
<dbReference type="Pfam" id="PF03591">
    <property type="entry name" value="AzlC"/>
    <property type="match status" value="1"/>
</dbReference>
<feature type="transmembrane region" description="Helical" evidence="9">
    <location>
        <begin position="86"/>
        <end position="104"/>
    </location>
</feature>
<feature type="region of interest" description="Disordered" evidence="8">
    <location>
        <begin position="1"/>
        <end position="22"/>
    </location>
</feature>
<proteinExistence type="inferred from homology"/>
<comment type="subcellular location">
    <subcellularLocation>
        <location evidence="1">Cell membrane</location>
        <topology evidence="1">Multi-pass membrane protein</topology>
    </subcellularLocation>
</comment>
<comment type="similarity">
    <text evidence="2">Belongs to the AzlC family.</text>
</comment>
<feature type="transmembrane region" description="Helical" evidence="9">
    <location>
        <begin position="34"/>
        <end position="52"/>
    </location>
</feature>
<evidence type="ECO:0000313" key="10">
    <source>
        <dbReference type="EMBL" id="SES09145.1"/>
    </source>
</evidence>
<accession>A0A1H9UI50</accession>
<keyword evidence="5 9" id="KW-0812">Transmembrane</keyword>
<evidence type="ECO:0000313" key="11">
    <source>
        <dbReference type="Proteomes" id="UP000198929"/>
    </source>
</evidence>
<feature type="transmembrane region" description="Helical" evidence="9">
    <location>
        <begin position="149"/>
        <end position="171"/>
    </location>
</feature>
<reference evidence="11" key="1">
    <citation type="submission" date="2016-10" db="EMBL/GenBank/DDBJ databases">
        <authorList>
            <person name="Varghese N."/>
            <person name="Submissions S."/>
        </authorList>
    </citation>
    <scope>NUCLEOTIDE SEQUENCE [LARGE SCALE GENOMIC DNA]</scope>
    <source>
        <strain evidence="11">DSM 20524</strain>
    </source>
</reference>
<protein>
    <submittedName>
        <fullName evidence="10">4-azaleucine resistance probable transporter AzlC</fullName>
    </submittedName>
</protein>
<evidence type="ECO:0000256" key="7">
    <source>
        <dbReference type="ARBA" id="ARBA00023136"/>
    </source>
</evidence>
<evidence type="ECO:0000256" key="8">
    <source>
        <dbReference type="SAM" id="MobiDB-lite"/>
    </source>
</evidence>
<feature type="transmembrane region" description="Helical" evidence="9">
    <location>
        <begin position="203"/>
        <end position="235"/>
    </location>
</feature>
<dbReference type="InterPro" id="IPR011606">
    <property type="entry name" value="Brnchd-chn_aa_trnsp_permease"/>
</dbReference>
<feature type="region of interest" description="Disordered" evidence="8">
    <location>
        <begin position="256"/>
        <end position="281"/>
    </location>
</feature>
<keyword evidence="7 9" id="KW-0472">Membrane</keyword>
<dbReference type="AlphaFoldDB" id="A0A1H9UI50"/>
<evidence type="ECO:0000256" key="4">
    <source>
        <dbReference type="ARBA" id="ARBA00022475"/>
    </source>
</evidence>
<keyword evidence="4" id="KW-1003">Cell membrane</keyword>
<keyword evidence="3" id="KW-0813">Transport</keyword>
<name>A0A1H9UI50_9CORY</name>